<dbReference type="InterPro" id="IPR050252">
    <property type="entry name" value="Beta/Gamma-Crystallin"/>
</dbReference>
<dbReference type="GO" id="GO:0002088">
    <property type="term" value="P:lens development in camera-type eye"/>
    <property type="evidence" value="ECO:0007669"/>
    <property type="project" value="TreeGrafter"/>
</dbReference>
<keyword evidence="4" id="KW-0677">Repeat</keyword>
<evidence type="ECO:0000256" key="3">
    <source>
        <dbReference type="ARBA" id="ARBA00022613"/>
    </source>
</evidence>
<dbReference type="SMART" id="SM00247">
    <property type="entry name" value="XTALbg"/>
    <property type="match status" value="2"/>
</dbReference>
<dbReference type="PRINTS" id="PR01367">
    <property type="entry name" value="BGCRYSTALLIN"/>
</dbReference>
<keyword evidence="3" id="KW-0273">Eye lens protein</keyword>
<dbReference type="GO" id="GO:0005212">
    <property type="term" value="F:structural constituent of eye lens"/>
    <property type="evidence" value="ECO:0007669"/>
    <property type="project" value="UniProtKB-KW"/>
</dbReference>
<evidence type="ECO:0000313" key="7">
    <source>
        <dbReference type="Proteomes" id="UP000291020"/>
    </source>
</evidence>
<dbReference type="PANTHER" id="PTHR11818">
    <property type="entry name" value="BETA/GAMMA CRYSTALLIN"/>
    <property type="match status" value="1"/>
</dbReference>
<dbReference type="FunFam" id="2.60.20.10:FF:000001">
    <property type="entry name" value="Crystallin gamma S"/>
    <property type="match status" value="1"/>
</dbReference>
<dbReference type="AlphaFoldDB" id="A0A452H9Z9"/>
<dbReference type="SUPFAM" id="SSF49695">
    <property type="entry name" value="gamma-Crystallin-like"/>
    <property type="match status" value="1"/>
</dbReference>
<evidence type="ECO:0000256" key="2">
    <source>
        <dbReference type="ARBA" id="ARBA00009646"/>
    </source>
</evidence>
<organism evidence="6 7">
    <name type="scientific">Gopherus agassizii</name>
    <name type="common">Agassiz's desert tortoise</name>
    <dbReference type="NCBI Taxonomy" id="38772"/>
    <lineage>
        <taxon>Eukaryota</taxon>
        <taxon>Metazoa</taxon>
        <taxon>Chordata</taxon>
        <taxon>Craniata</taxon>
        <taxon>Vertebrata</taxon>
        <taxon>Euteleostomi</taxon>
        <taxon>Archelosauria</taxon>
        <taxon>Testudinata</taxon>
        <taxon>Testudines</taxon>
        <taxon>Cryptodira</taxon>
        <taxon>Durocryptodira</taxon>
        <taxon>Testudinoidea</taxon>
        <taxon>Testudinidae</taxon>
        <taxon>Gopherus</taxon>
    </lineage>
</organism>
<dbReference type="InterPro" id="IPR011024">
    <property type="entry name" value="G_crystallin-like"/>
</dbReference>
<keyword evidence="7" id="KW-1185">Reference proteome</keyword>
<dbReference type="GO" id="GO:0007601">
    <property type="term" value="P:visual perception"/>
    <property type="evidence" value="ECO:0007669"/>
    <property type="project" value="TreeGrafter"/>
</dbReference>
<comment type="similarity">
    <text evidence="2">Belongs to the beta/gamma-crystallin family.</text>
</comment>
<feature type="domain" description="Beta/gamma crystallin 'Greek key'" evidence="5">
    <location>
        <begin position="44"/>
        <end position="85"/>
    </location>
</feature>
<dbReference type="PANTHER" id="PTHR11818:SF119">
    <property type="entry name" value="GAMMA-CRYSTALLIN D"/>
    <property type="match status" value="1"/>
</dbReference>
<feature type="domain" description="Beta/gamma crystallin 'Greek key'" evidence="5">
    <location>
        <begin position="5"/>
        <end position="43"/>
    </location>
</feature>
<feature type="domain" description="Beta/gamma crystallin 'Greek key'" evidence="5">
    <location>
        <begin position="118"/>
        <end position="160"/>
    </location>
</feature>
<evidence type="ECO:0000256" key="1">
    <source>
        <dbReference type="ARBA" id="ARBA00003689"/>
    </source>
</evidence>
<dbReference type="Ensembl" id="ENSGAGT00000013140.1">
    <property type="protein sequence ID" value="ENSGAGP00000011478.1"/>
    <property type="gene ID" value="ENSGAGG00000008850.1"/>
</dbReference>
<dbReference type="Gene3D" id="2.60.20.10">
    <property type="entry name" value="Crystallins"/>
    <property type="match status" value="2"/>
</dbReference>
<sequence length="163" mass="18829">MGRPMNIILFEDRNFQGRSVECSSDRPDLQSHLSRCNSIRVESGCFMLYERPNFQGQQFFVKRGDYPDMQSEGFSTSIKSCRMIPPVSSILLLKHGNVAQATIIRHLLDHFQCSLVLGHGILYEMPNYRGRQYLLRPGQYRRFSEWGAMSGRVGSLRRATDLY</sequence>
<dbReference type="Pfam" id="PF00030">
    <property type="entry name" value="Crystall"/>
    <property type="match status" value="2"/>
</dbReference>
<dbReference type="Proteomes" id="UP000291020">
    <property type="component" value="Unassembled WGS sequence"/>
</dbReference>
<dbReference type="InterPro" id="IPR001064">
    <property type="entry name" value="Beta/gamma_crystallin"/>
</dbReference>
<evidence type="ECO:0000259" key="5">
    <source>
        <dbReference type="PROSITE" id="PS50915"/>
    </source>
</evidence>
<dbReference type="PROSITE" id="PS50915">
    <property type="entry name" value="CRYSTALLIN_BETA_GAMMA"/>
    <property type="match status" value="3"/>
</dbReference>
<evidence type="ECO:0000313" key="6">
    <source>
        <dbReference type="Ensembl" id="ENSGAGP00000011478.1"/>
    </source>
</evidence>
<name>A0A452H9Z9_9SAUR</name>
<reference evidence="7" key="1">
    <citation type="journal article" date="2017" name="PLoS ONE">
        <title>The Agassiz's desert tortoise genome provides a resource for the conservation of a threatened species.</title>
        <authorList>
            <person name="Tollis M."/>
            <person name="DeNardo D.F."/>
            <person name="Cornelius J.A."/>
            <person name="Dolby G.A."/>
            <person name="Edwards T."/>
            <person name="Henen B.T."/>
            <person name="Karl A.E."/>
            <person name="Murphy R.W."/>
            <person name="Kusumi K."/>
        </authorList>
    </citation>
    <scope>NUCLEOTIDE SEQUENCE [LARGE SCALE GENOMIC DNA]</scope>
</reference>
<protein>
    <recommendedName>
        <fullName evidence="5">Beta/gamma crystallin 'Greek key' domain-containing protein</fullName>
    </recommendedName>
</protein>
<evidence type="ECO:0000256" key="4">
    <source>
        <dbReference type="ARBA" id="ARBA00022737"/>
    </source>
</evidence>
<reference evidence="6" key="2">
    <citation type="submission" date="2025-08" db="UniProtKB">
        <authorList>
            <consortium name="Ensembl"/>
        </authorList>
    </citation>
    <scope>IDENTIFICATION</scope>
</reference>
<accession>A0A452H9Z9</accession>
<proteinExistence type="inferred from homology"/>
<reference evidence="6" key="3">
    <citation type="submission" date="2025-09" db="UniProtKB">
        <authorList>
            <consortium name="Ensembl"/>
        </authorList>
    </citation>
    <scope>IDENTIFICATION</scope>
</reference>
<comment type="function">
    <text evidence="1">Crystallins are the dominant structural components of the vertebrate eye lens.</text>
</comment>